<keyword evidence="2" id="KW-0472">Membrane</keyword>
<sequence length="255" mass="25954">MALTAPSFRIAAPGWYTDPSNPTHQRWFDGTRWTARVQATPAPTAAAPAPPPVITAPPAFASAPAAVQATIPDFGAPTAHDAHHDDATNPSGERAPGRNTPARVALVVSILAMLGVPIAAVAGIVLAVVGLRRATSLESAGCEPAGRGRARWALGLSLVGAVIGAILVTGVVRAVMADDAADASTDIIDTLAVESAISAGMAEKTGVATTVQCPEDLVAGAVTSFQCVATDPDGSWTLVDVQIVDATGAWTWEQR</sequence>
<evidence type="ECO:0008006" key="7">
    <source>
        <dbReference type="Google" id="ProtNLM"/>
    </source>
</evidence>
<dbReference type="InterPro" id="IPR025637">
    <property type="entry name" value="DUF4333"/>
</dbReference>
<name>A0ABU0EB76_9CELL</name>
<reference evidence="5 6" key="1">
    <citation type="submission" date="2023-07" db="EMBL/GenBank/DDBJ databases">
        <title>Sorghum-associated microbial communities from plants grown in Nebraska, USA.</title>
        <authorList>
            <person name="Schachtman D."/>
        </authorList>
    </citation>
    <scope>NUCLEOTIDE SEQUENCE [LARGE SCALE GENOMIC DNA]</scope>
    <source>
        <strain evidence="5 6">BE332</strain>
    </source>
</reference>
<gene>
    <name evidence="5" type="ORF">J2X26_000821</name>
</gene>
<proteinExistence type="predicted"/>
<accession>A0ABU0EB76</accession>
<feature type="transmembrane region" description="Helical" evidence="2">
    <location>
        <begin position="104"/>
        <end position="131"/>
    </location>
</feature>
<evidence type="ECO:0000259" key="3">
    <source>
        <dbReference type="Pfam" id="PF10708"/>
    </source>
</evidence>
<dbReference type="Proteomes" id="UP001239626">
    <property type="component" value="Unassembled WGS sequence"/>
</dbReference>
<evidence type="ECO:0000313" key="5">
    <source>
        <dbReference type="EMBL" id="MDQ0372524.1"/>
    </source>
</evidence>
<comment type="caution">
    <text evidence="5">The sequence shown here is derived from an EMBL/GenBank/DDBJ whole genome shotgun (WGS) entry which is preliminary data.</text>
</comment>
<feature type="transmembrane region" description="Helical" evidence="2">
    <location>
        <begin position="152"/>
        <end position="176"/>
    </location>
</feature>
<organism evidence="5 6">
    <name type="scientific">Cellulomonas humilata</name>
    <dbReference type="NCBI Taxonomy" id="144055"/>
    <lineage>
        <taxon>Bacteria</taxon>
        <taxon>Bacillati</taxon>
        <taxon>Actinomycetota</taxon>
        <taxon>Actinomycetes</taxon>
        <taxon>Micrococcales</taxon>
        <taxon>Cellulomonadaceae</taxon>
        <taxon>Cellulomonas</taxon>
    </lineage>
</organism>
<evidence type="ECO:0000259" key="4">
    <source>
        <dbReference type="Pfam" id="PF14230"/>
    </source>
</evidence>
<dbReference type="Pfam" id="PF14230">
    <property type="entry name" value="DUF4333"/>
    <property type="match status" value="1"/>
</dbReference>
<dbReference type="InterPro" id="IPR018929">
    <property type="entry name" value="DUF2510"/>
</dbReference>
<keyword evidence="2" id="KW-1133">Transmembrane helix</keyword>
<dbReference type="EMBL" id="JAUSVB010000001">
    <property type="protein sequence ID" value="MDQ0372524.1"/>
    <property type="molecule type" value="Genomic_DNA"/>
</dbReference>
<dbReference type="Pfam" id="PF10708">
    <property type="entry name" value="DUF2510"/>
    <property type="match status" value="1"/>
</dbReference>
<keyword evidence="6" id="KW-1185">Reference proteome</keyword>
<protein>
    <recommendedName>
        <fullName evidence="7">DUF2510 domain-containing protein</fullName>
    </recommendedName>
</protein>
<evidence type="ECO:0000256" key="1">
    <source>
        <dbReference type="SAM" id="MobiDB-lite"/>
    </source>
</evidence>
<feature type="domain" description="DUF4333" evidence="4">
    <location>
        <begin position="184"/>
        <end position="248"/>
    </location>
</feature>
<feature type="domain" description="DUF2510" evidence="3">
    <location>
        <begin position="13"/>
        <end position="45"/>
    </location>
</feature>
<keyword evidence="2" id="KW-0812">Transmembrane</keyword>
<evidence type="ECO:0000256" key="2">
    <source>
        <dbReference type="SAM" id="Phobius"/>
    </source>
</evidence>
<evidence type="ECO:0000313" key="6">
    <source>
        <dbReference type="Proteomes" id="UP001239626"/>
    </source>
</evidence>
<feature type="region of interest" description="Disordered" evidence="1">
    <location>
        <begin position="74"/>
        <end position="98"/>
    </location>
</feature>
<dbReference type="RefSeq" id="WP_307490068.1">
    <property type="nucleotide sequence ID" value="NZ_JAUSVB010000001.1"/>
</dbReference>